<dbReference type="PANTHER" id="PTHR11207:SF0">
    <property type="entry name" value="RIBONUCLEASE 3"/>
    <property type="match status" value="1"/>
</dbReference>
<evidence type="ECO:0000256" key="5">
    <source>
        <dbReference type="ARBA" id="ARBA00022722"/>
    </source>
</evidence>
<feature type="domain" description="RNase III" evidence="11">
    <location>
        <begin position="7"/>
        <end position="132"/>
    </location>
</feature>
<keyword evidence="9" id="KW-0460">Magnesium</keyword>
<comment type="function">
    <text evidence="9">Digests double-stranded RNA. Involved in the processing of primary rRNA transcript to yield the immediate precursors to the large and small rRNAs (23S and 16S). Processes some mRNAs, and tRNAs when they are encoded in the rRNA operon. Processes pre-crRNA and tracrRNA of type II CRISPR loci if present in the organism.</text>
</comment>
<dbReference type="SMART" id="SM00358">
    <property type="entry name" value="DSRM"/>
    <property type="match status" value="1"/>
</dbReference>
<proteinExistence type="inferred from homology"/>
<sequence>MKLSADLKAFAARLGHDFKRPELLVRAVTHSSISSATRPDNQRLEFLGDRVLGLVMAEALLSADKGASEGQLAPRFNALVRKEACAEVAAQIDLGAVLKLGRSEMLSGGRRKQALLGDAMEAVLAAVYQDAGFEAARGVVLRHWGDRIANVKADARDPKTALQEWAQARGQQPPKYVEVARSGPDHAPVFTIAARLQDGNEEQATAGSKRHAEQAAAKALLARLESK</sequence>
<keyword evidence="9" id="KW-0699">rRNA-binding</keyword>
<keyword evidence="6 9" id="KW-0255">Endonuclease</keyword>
<dbReference type="CDD" id="cd00593">
    <property type="entry name" value="RIBOc"/>
    <property type="match status" value="1"/>
</dbReference>
<keyword evidence="7 9" id="KW-0378">Hydrolase</keyword>
<name>A0A058ZKU3_9RHOB</name>
<comment type="subunit">
    <text evidence="9">Homodimer.</text>
</comment>
<dbReference type="HAMAP" id="MF_00104">
    <property type="entry name" value="RNase_III"/>
    <property type="match status" value="1"/>
</dbReference>
<dbReference type="GO" id="GO:0006397">
    <property type="term" value="P:mRNA processing"/>
    <property type="evidence" value="ECO:0007669"/>
    <property type="project" value="UniProtKB-UniRule"/>
</dbReference>
<comment type="similarity">
    <text evidence="2">Belongs to the ribonuclease III family.</text>
</comment>
<evidence type="ECO:0000256" key="9">
    <source>
        <dbReference type="HAMAP-Rule" id="MF_00104"/>
    </source>
</evidence>
<dbReference type="PANTHER" id="PTHR11207">
    <property type="entry name" value="RIBONUCLEASE III"/>
    <property type="match status" value="1"/>
</dbReference>
<dbReference type="GO" id="GO:0005737">
    <property type="term" value="C:cytoplasm"/>
    <property type="evidence" value="ECO:0007669"/>
    <property type="project" value="UniProtKB-SubCell"/>
</dbReference>
<dbReference type="SUPFAM" id="SSF69065">
    <property type="entry name" value="RNase III domain-like"/>
    <property type="match status" value="1"/>
</dbReference>
<dbReference type="STRING" id="1461693.ATO10_07307"/>
<evidence type="ECO:0000256" key="1">
    <source>
        <dbReference type="ARBA" id="ARBA00000109"/>
    </source>
</evidence>
<feature type="active site" evidence="9">
    <location>
        <position position="121"/>
    </location>
</feature>
<dbReference type="SUPFAM" id="SSF54768">
    <property type="entry name" value="dsRNA-binding domain-like"/>
    <property type="match status" value="1"/>
</dbReference>
<dbReference type="GO" id="GO:0004525">
    <property type="term" value="F:ribonuclease III activity"/>
    <property type="evidence" value="ECO:0007669"/>
    <property type="project" value="UniProtKB-UniRule"/>
</dbReference>
<dbReference type="PROSITE" id="PS50137">
    <property type="entry name" value="DS_RBD"/>
    <property type="match status" value="1"/>
</dbReference>
<feature type="binding site" evidence="9">
    <location>
        <position position="118"/>
    </location>
    <ligand>
        <name>Mg(2+)</name>
        <dbReference type="ChEBI" id="CHEBI:18420"/>
    </ligand>
</feature>
<dbReference type="OrthoDB" id="9805026at2"/>
<dbReference type="AlphaFoldDB" id="A0A058ZKU3"/>
<keyword evidence="8 9" id="KW-0694">RNA-binding</keyword>
<dbReference type="Gene3D" id="3.30.160.20">
    <property type="match status" value="1"/>
</dbReference>
<dbReference type="FunFam" id="1.10.1520.10:FF:000001">
    <property type="entry name" value="Ribonuclease 3"/>
    <property type="match status" value="1"/>
</dbReference>
<feature type="binding site" evidence="9">
    <location>
        <position position="121"/>
    </location>
    <ligand>
        <name>Mg(2+)</name>
        <dbReference type="ChEBI" id="CHEBI:18420"/>
    </ligand>
</feature>
<evidence type="ECO:0000313" key="13">
    <source>
        <dbReference type="Proteomes" id="UP000024836"/>
    </source>
</evidence>
<dbReference type="PROSITE" id="PS50142">
    <property type="entry name" value="RNASE_3_2"/>
    <property type="match status" value="1"/>
</dbReference>
<evidence type="ECO:0000259" key="10">
    <source>
        <dbReference type="PROSITE" id="PS50137"/>
    </source>
</evidence>
<dbReference type="Gene3D" id="1.10.1520.10">
    <property type="entry name" value="Ribonuclease III domain"/>
    <property type="match status" value="1"/>
</dbReference>
<protein>
    <recommendedName>
        <fullName evidence="9">Ribonuclease 3</fullName>
        <ecNumber evidence="9">3.1.26.3</ecNumber>
    </recommendedName>
    <alternativeName>
        <fullName evidence="9">Ribonuclease III</fullName>
        <shortName evidence="9">RNase III</shortName>
    </alternativeName>
</protein>
<dbReference type="GO" id="GO:0046872">
    <property type="term" value="F:metal ion binding"/>
    <property type="evidence" value="ECO:0007669"/>
    <property type="project" value="UniProtKB-KW"/>
</dbReference>
<dbReference type="GO" id="GO:0010468">
    <property type="term" value="P:regulation of gene expression"/>
    <property type="evidence" value="ECO:0007669"/>
    <property type="project" value="TreeGrafter"/>
</dbReference>
<keyword evidence="4 9" id="KW-0507">mRNA processing</keyword>
<feature type="binding site" evidence="9">
    <location>
        <position position="45"/>
    </location>
    <ligand>
        <name>Mg(2+)</name>
        <dbReference type="ChEBI" id="CHEBI:18420"/>
    </ligand>
</feature>
<dbReference type="Proteomes" id="UP000024836">
    <property type="component" value="Unassembled WGS sequence"/>
</dbReference>
<keyword evidence="9" id="KW-0963">Cytoplasm</keyword>
<evidence type="ECO:0000313" key="12">
    <source>
        <dbReference type="EMBL" id="KCV82178.1"/>
    </source>
</evidence>
<dbReference type="CDD" id="cd10845">
    <property type="entry name" value="DSRM_RNAse_III_family"/>
    <property type="match status" value="1"/>
</dbReference>
<reference evidence="12 13" key="1">
    <citation type="submission" date="2013-04" db="EMBL/GenBank/DDBJ databases">
        <title>Shimia sp. 22II-S11-Z10 Genome Sequencing.</title>
        <authorList>
            <person name="Lai Q."/>
            <person name="Li G."/>
            <person name="Shao Z."/>
        </authorList>
    </citation>
    <scope>NUCLEOTIDE SEQUENCE [LARGE SCALE GENOMIC DNA]</scope>
    <source>
        <strain evidence="13">22II-S11-Z10</strain>
    </source>
</reference>
<dbReference type="Pfam" id="PF14622">
    <property type="entry name" value="Ribonucleas_3_3"/>
    <property type="match status" value="1"/>
</dbReference>
<dbReference type="GO" id="GO:0008033">
    <property type="term" value="P:tRNA processing"/>
    <property type="evidence" value="ECO:0007669"/>
    <property type="project" value="UniProtKB-KW"/>
</dbReference>
<feature type="active site" evidence="9">
    <location>
        <position position="49"/>
    </location>
</feature>
<evidence type="ECO:0000256" key="7">
    <source>
        <dbReference type="ARBA" id="ARBA00022801"/>
    </source>
</evidence>
<dbReference type="NCBIfam" id="TIGR02191">
    <property type="entry name" value="RNaseIII"/>
    <property type="match status" value="1"/>
</dbReference>
<evidence type="ECO:0000256" key="3">
    <source>
        <dbReference type="ARBA" id="ARBA00022552"/>
    </source>
</evidence>
<dbReference type="GO" id="GO:0006364">
    <property type="term" value="P:rRNA processing"/>
    <property type="evidence" value="ECO:0007669"/>
    <property type="project" value="UniProtKB-UniRule"/>
</dbReference>
<keyword evidence="9" id="KW-0479">Metal-binding</keyword>
<dbReference type="PATRIC" id="fig|1461693.3.peg.1487"/>
<dbReference type="InterPro" id="IPR014720">
    <property type="entry name" value="dsRBD_dom"/>
</dbReference>
<comment type="subcellular location">
    <subcellularLocation>
        <location evidence="9">Cytoplasm</location>
    </subcellularLocation>
</comment>
<evidence type="ECO:0000256" key="8">
    <source>
        <dbReference type="ARBA" id="ARBA00022884"/>
    </source>
</evidence>
<dbReference type="EC" id="3.1.26.3" evidence="9"/>
<keyword evidence="5 9" id="KW-0540">Nuclease</keyword>
<dbReference type="InterPro" id="IPR000999">
    <property type="entry name" value="RNase_III_dom"/>
</dbReference>
<dbReference type="GO" id="GO:0019843">
    <property type="term" value="F:rRNA binding"/>
    <property type="evidence" value="ECO:0007669"/>
    <property type="project" value="UniProtKB-KW"/>
</dbReference>
<dbReference type="InterPro" id="IPR011907">
    <property type="entry name" value="RNase_III"/>
</dbReference>
<dbReference type="eggNOG" id="COG0571">
    <property type="taxonomic scope" value="Bacteria"/>
</dbReference>
<dbReference type="RefSeq" id="WP_035249969.1">
    <property type="nucleotide sequence ID" value="NZ_AQQY01000004.1"/>
</dbReference>
<evidence type="ECO:0000256" key="6">
    <source>
        <dbReference type="ARBA" id="ARBA00022759"/>
    </source>
</evidence>
<keyword evidence="3 9" id="KW-0698">rRNA processing</keyword>
<comment type="caution">
    <text evidence="12">The sequence shown here is derived from an EMBL/GenBank/DDBJ whole genome shotgun (WGS) entry which is preliminary data.</text>
</comment>
<dbReference type="Pfam" id="PF00035">
    <property type="entry name" value="dsrm"/>
    <property type="match status" value="1"/>
</dbReference>
<dbReference type="EMBL" id="AQQY01000004">
    <property type="protein sequence ID" value="KCV82178.1"/>
    <property type="molecule type" value="Genomic_DNA"/>
</dbReference>
<dbReference type="InterPro" id="IPR036389">
    <property type="entry name" value="RNase_III_sf"/>
</dbReference>
<dbReference type="SMART" id="SM00535">
    <property type="entry name" value="RIBOc"/>
    <property type="match status" value="1"/>
</dbReference>
<evidence type="ECO:0000259" key="11">
    <source>
        <dbReference type="PROSITE" id="PS50142"/>
    </source>
</evidence>
<dbReference type="GO" id="GO:0003725">
    <property type="term" value="F:double-stranded RNA binding"/>
    <property type="evidence" value="ECO:0007669"/>
    <property type="project" value="TreeGrafter"/>
</dbReference>
<keyword evidence="13" id="KW-1185">Reference proteome</keyword>
<gene>
    <name evidence="9" type="primary">rnc</name>
    <name evidence="12" type="ORF">ATO10_07307</name>
</gene>
<comment type="cofactor">
    <cofactor evidence="9">
        <name>Mg(2+)</name>
        <dbReference type="ChEBI" id="CHEBI:18420"/>
    </cofactor>
</comment>
<evidence type="ECO:0000256" key="2">
    <source>
        <dbReference type="ARBA" id="ARBA00010183"/>
    </source>
</evidence>
<feature type="domain" description="DRBM" evidence="10">
    <location>
        <begin position="157"/>
        <end position="226"/>
    </location>
</feature>
<organism evidence="12 13">
    <name type="scientific">Actibacterium atlanticum</name>
    <dbReference type="NCBI Taxonomy" id="1461693"/>
    <lineage>
        <taxon>Bacteria</taxon>
        <taxon>Pseudomonadati</taxon>
        <taxon>Pseudomonadota</taxon>
        <taxon>Alphaproteobacteria</taxon>
        <taxon>Rhodobacterales</taxon>
        <taxon>Roseobacteraceae</taxon>
        <taxon>Actibacterium</taxon>
    </lineage>
</organism>
<comment type="catalytic activity">
    <reaction evidence="1 9">
        <text>Endonucleolytic cleavage to 5'-phosphomonoester.</text>
        <dbReference type="EC" id="3.1.26.3"/>
    </reaction>
</comment>
<keyword evidence="9" id="KW-0819">tRNA processing</keyword>
<accession>A0A058ZKU3</accession>
<dbReference type="PROSITE" id="PS00517">
    <property type="entry name" value="RNASE_3_1"/>
    <property type="match status" value="1"/>
</dbReference>
<evidence type="ECO:0000256" key="4">
    <source>
        <dbReference type="ARBA" id="ARBA00022664"/>
    </source>
</evidence>